<feature type="compositionally biased region" description="Basic and acidic residues" evidence="10">
    <location>
        <begin position="181"/>
        <end position="193"/>
    </location>
</feature>
<evidence type="ECO:0000256" key="9">
    <source>
        <dbReference type="ARBA" id="ARBA00046154"/>
    </source>
</evidence>
<dbReference type="GeneTree" id="ENSGT00390000003271"/>
<evidence type="ECO:0000256" key="8">
    <source>
        <dbReference type="ARBA" id="ARBA00045318"/>
    </source>
</evidence>
<reference evidence="12" key="2">
    <citation type="submission" date="2025-09" db="UniProtKB">
        <authorList>
            <consortium name="Ensembl"/>
        </authorList>
    </citation>
    <scope>IDENTIFICATION</scope>
</reference>
<dbReference type="InterPro" id="IPR026297">
    <property type="entry name" value="FMRFamide-related/fGRP"/>
</dbReference>
<keyword evidence="7" id="KW-0527">Neuropeptide</keyword>
<keyword evidence="6" id="KW-0027">Amidation</keyword>
<dbReference type="Proteomes" id="UP000694381">
    <property type="component" value="Unassembled WGS sequence"/>
</dbReference>
<accession>A0A8C6RZZ7</accession>
<keyword evidence="5 11" id="KW-0732">Signal</keyword>
<protein>
    <recommendedName>
        <fullName evidence="3">Pro-FMRFamide-related neuropeptide VF</fullName>
    </recommendedName>
</protein>
<organism evidence="12 13">
    <name type="scientific">Nannospalax galili</name>
    <name type="common">Northern Israeli blind subterranean mole rat</name>
    <name type="synonym">Spalax galili</name>
    <dbReference type="NCBI Taxonomy" id="1026970"/>
    <lineage>
        <taxon>Eukaryota</taxon>
        <taxon>Metazoa</taxon>
        <taxon>Chordata</taxon>
        <taxon>Craniata</taxon>
        <taxon>Vertebrata</taxon>
        <taxon>Euteleostomi</taxon>
        <taxon>Mammalia</taxon>
        <taxon>Eutheria</taxon>
        <taxon>Euarchontoglires</taxon>
        <taxon>Glires</taxon>
        <taxon>Rodentia</taxon>
        <taxon>Myomorpha</taxon>
        <taxon>Muroidea</taxon>
        <taxon>Spalacidae</taxon>
        <taxon>Spalacinae</taxon>
        <taxon>Nannospalax</taxon>
    </lineage>
</organism>
<keyword evidence="4" id="KW-0964">Secreted</keyword>
<comment type="function">
    <text evidence="8">Efficiently inhibits forskolin-induced production of cAMP. Blocks morphine-induced analgesia.</text>
</comment>
<evidence type="ECO:0000256" key="1">
    <source>
        <dbReference type="ARBA" id="ARBA00004613"/>
    </source>
</evidence>
<comment type="subcellular location">
    <subcellularLocation>
        <location evidence="1">Secreted</location>
    </subcellularLocation>
</comment>
<comment type="similarity">
    <text evidence="2">Belongs to the FARP (FMRFamide related peptide) family.</text>
</comment>
<comment type="function">
    <text evidence="9">Efficiently inhibits forskolin-induced production of cAMP. Acts as a potent negative regulator of gonadotropin synthesis and secretion. Induces secretion of prolactin.</text>
</comment>
<dbReference type="GO" id="GO:0160041">
    <property type="term" value="F:neuropeptide activity"/>
    <property type="evidence" value="ECO:0007669"/>
    <property type="project" value="Ensembl"/>
</dbReference>
<evidence type="ECO:0000256" key="6">
    <source>
        <dbReference type="ARBA" id="ARBA00022815"/>
    </source>
</evidence>
<evidence type="ECO:0000313" key="13">
    <source>
        <dbReference type="Proteomes" id="UP000694381"/>
    </source>
</evidence>
<evidence type="ECO:0000256" key="4">
    <source>
        <dbReference type="ARBA" id="ARBA00022525"/>
    </source>
</evidence>
<dbReference type="GO" id="GO:0007218">
    <property type="term" value="P:neuropeptide signaling pathway"/>
    <property type="evidence" value="ECO:0007669"/>
    <property type="project" value="UniProtKB-KW"/>
</dbReference>
<dbReference type="OMA" id="KMPHSVA"/>
<gene>
    <name evidence="12" type="primary">Npvf</name>
</gene>
<feature type="region of interest" description="Disordered" evidence="10">
    <location>
        <begin position="167"/>
        <end position="193"/>
    </location>
</feature>
<evidence type="ECO:0000256" key="7">
    <source>
        <dbReference type="ARBA" id="ARBA00023320"/>
    </source>
</evidence>
<dbReference type="AlphaFoldDB" id="A0A8C6RZZ7"/>
<dbReference type="Ensembl" id="ENSNGAT00000031301.1">
    <property type="protein sequence ID" value="ENSNGAP00000025580.1"/>
    <property type="gene ID" value="ENSNGAG00000023484.1"/>
</dbReference>
<reference evidence="12" key="1">
    <citation type="submission" date="2025-08" db="UniProtKB">
        <authorList>
            <consortium name="Ensembl"/>
        </authorList>
    </citation>
    <scope>IDENTIFICATION</scope>
</reference>
<dbReference type="GO" id="GO:0005615">
    <property type="term" value="C:extracellular space"/>
    <property type="evidence" value="ECO:0007669"/>
    <property type="project" value="Ensembl"/>
</dbReference>
<keyword evidence="13" id="KW-1185">Reference proteome</keyword>
<dbReference type="GO" id="GO:0032277">
    <property type="term" value="P:negative regulation of gonadotropin secretion"/>
    <property type="evidence" value="ECO:0007669"/>
    <property type="project" value="Ensembl"/>
</dbReference>
<evidence type="ECO:0000256" key="2">
    <source>
        <dbReference type="ARBA" id="ARBA00006356"/>
    </source>
</evidence>
<proteinExistence type="inferred from homology"/>
<evidence type="ECO:0000256" key="3">
    <source>
        <dbReference type="ARBA" id="ARBA00020574"/>
    </source>
</evidence>
<name>A0A8C6RZZ7_NANGA</name>
<evidence type="ECO:0000256" key="10">
    <source>
        <dbReference type="SAM" id="MobiDB-lite"/>
    </source>
</evidence>
<evidence type="ECO:0000256" key="5">
    <source>
        <dbReference type="ARBA" id="ARBA00022729"/>
    </source>
</evidence>
<dbReference type="PANTHER" id="PTHR14403:SF6">
    <property type="entry name" value="PRO-FMRFAMIDE-RELATED NEUROPEPTIDE VF"/>
    <property type="match status" value="1"/>
</dbReference>
<dbReference type="PANTHER" id="PTHR14403">
    <property type="entry name" value="RFAMIDE PEPTIDE GONADOTROPIN INHIBITORY HORMONE"/>
    <property type="match status" value="1"/>
</dbReference>
<sequence>MEIISSKRFILLALATSSLLTSNIFCTDELMMPHFHSKENYGKYSEPGETPKGEKERSINFQELKDWGPKNVIKMSTAMANKMPHSAANLPLRFGRTMREERSPGAATNMEARVLSHVPNLPQRFGRMTTRGRSIPKTLSHLLLMLRSLHEPPAGELLYCMTRQHLETQGPDQQQPRRRAFKETDDAERKQEK</sequence>
<feature type="chain" id="PRO_5034345234" description="Pro-FMRFamide-related neuropeptide VF" evidence="11">
    <location>
        <begin position="27"/>
        <end position="193"/>
    </location>
</feature>
<feature type="signal peptide" evidence="11">
    <location>
        <begin position="1"/>
        <end position="26"/>
    </location>
</feature>
<evidence type="ECO:0000313" key="12">
    <source>
        <dbReference type="Ensembl" id="ENSNGAP00000025580.1"/>
    </source>
</evidence>
<evidence type="ECO:0000256" key="11">
    <source>
        <dbReference type="SAM" id="SignalP"/>
    </source>
</evidence>